<evidence type="ECO:0000313" key="3">
    <source>
        <dbReference type="Proteomes" id="UP001146793"/>
    </source>
</evidence>
<name>A0AAV7Z4P8_9EUKA</name>
<dbReference type="SUPFAM" id="SSF52799">
    <property type="entry name" value="(Phosphotyrosine protein) phosphatases II"/>
    <property type="match status" value="1"/>
</dbReference>
<dbReference type="PANTHER" id="PTHR38745">
    <property type="entry name" value="PHOSPHATASE, PUTATIVE-RELATED"/>
    <property type="match status" value="1"/>
</dbReference>
<dbReference type="Gene3D" id="3.90.190.10">
    <property type="entry name" value="Protein tyrosine phosphatase superfamily"/>
    <property type="match status" value="1"/>
</dbReference>
<proteinExistence type="predicted"/>
<accession>A0AAV7Z4P8</accession>
<reference evidence="2" key="1">
    <citation type="submission" date="2022-08" db="EMBL/GenBank/DDBJ databases">
        <title>Novel sulphate-reducing endosymbionts in the free-living metamonad Anaeramoeba.</title>
        <authorList>
            <person name="Jerlstrom-Hultqvist J."/>
            <person name="Cepicka I."/>
            <person name="Gallot-Lavallee L."/>
            <person name="Salas-Leiva D."/>
            <person name="Curtis B.A."/>
            <person name="Zahonova K."/>
            <person name="Pipaliya S."/>
            <person name="Dacks J."/>
            <person name="Roger A.J."/>
        </authorList>
    </citation>
    <scope>NUCLEOTIDE SEQUENCE</scope>
    <source>
        <strain evidence="2">Busselton2</strain>
    </source>
</reference>
<gene>
    <name evidence="2" type="ORF">M0812_17902</name>
</gene>
<organism evidence="2 3">
    <name type="scientific">Anaeramoeba flamelloides</name>
    <dbReference type="NCBI Taxonomy" id="1746091"/>
    <lineage>
        <taxon>Eukaryota</taxon>
        <taxon>Metamonada</taxon>
        <taxon>Anaeramoebidae</taxon>
        <taxon>Anaeramoeba</taxon>
    </lineage>
</organism>
<dbReference type="Proteomes" id="UP001146793">
    <property type="component" value="Unassembled WGS sequence"/>
</dbReference>
<comment type="caution">
    <text evidence="2">The sequence shown here is derived from an EMBL/GenBank/DDBJ whole genome shotgun (WGS) entry which is preliminary data.</text>
</comment>
<dbReference type="PROSITE" id="PS00383">
    <property type="entry name" value="TYR_PHOSPHATASE_1"/>
    <property type="match status" value="1"/>
</dbReference>
<evidence type="ECO:0000313" key="2">
    <source>
        <dbReference type="EMBL" id="KAJ3435862.1"/>
    </source>
</evidence>
<protein>
    <submittedName>
        <fullName evidence="2">Phosphatase</fullName>
    </submittedName>
</protein>
<sequence>MNPKIIVICILFSALAQTCVYCDSFDPKMVHLVDFDNGNFFFRCNEPKINGTFVPETLVGVMKEVLKGTELVFPEDYYLHDVNVLTPFTKLDYGDILLEKNYFKAHPERGNFYSFPITGSIEAPWLYSPEKQYQDSLTFDTWDFDELTKRTELVGELMGKFGNAREQDKPNVVFVHCEEGKDRTGEFSGAYEMRYLKQNLQQVADHDQQIAGRPIFPNFSNHLVWYCMYLKYKVGYTIDCNFEH</sequence>
<dbReference type="InterPro" id="IPR016130">
    <property type="entry name" value="Tyr_Pase_AS"/>
</dbReference>
<feature type="chain" id="PRO_5043642061" evidence="1">
    <location>
        <begin position="23"/>
        <end position="244"/>
    </location>
</feature>
<dbReference type="AlphaFoldDB" id="A0AAV7Z4P8"/>
<dbReference type="PANTHER" id="PTHR38745:SF2">
    <property type="entry name" value="TYROSINE SPECIFIC PROTEIN PHOSPHATASES DOMAIN-CONTAINING PROTEIN"/>
    <property type="match status" value="1"/>
</dbReference>
<dbReference type="InterPro" id="IPR029021">
    <property type="entry name" value="Prot-tyrosine_phosphatase-like"/>
</dbReference>
<dbReference type="EMBL" id="JANTQA010000036">
    <property type="protein sequence ID" value="KAJ3435862.1"/>
    <property type="molecule type" value="Genomic_DNA"/>
</dbReference>
<keyword evidence="1" id="KW-0732">Signal</keyword>
<feature type="signal peptide" evidence="1">
    <location>
        <begin position="1"/>
        <end position="22"/>
    </location>
</feature>
<evidence type="ECO:0000256" key="1">
    <source>
        <dbReference type="SAM" id="SignalP"/>
    </source>
</evidence>